<gene>
    <name evidence="1" type="ORF">S01H1_07390</name>
</gene>
<name>X0RYA3_9ZZZZ</name>
<sequence length="41" mass="4839">MCDDVQTFKYGSYHWNVSGHIWNIDFGIIFQTNLEFLGKDV</sequence>
<accession>X0RYA3</accession>
<dbReference type="AlphaFoldDB" id="X0RYA3"/>
<organism evidence="1">
    <name type="scientific">marine sediment metagenome</name>
    <dbReference type="NCBI Taxonomy" id="412755"/>
    <lineage>
        <taxon>unclassified sequences</taxon>
        <taxon>metagenomes</taxon>
        <taxon>ecological metagenomes</taxon>
    </lineage>
</organism>
<reference evidence="1" key="1">
    <citation type="journal article" date="2014" name="Front. Microbiol.">
        <title>High frequency of phylogenetically diverse reductive dehalogenase-homologous genes in deep subseafloor sedimentary metagenomes.</title>
        <authorList>
            <person name="Kawai M."/>
            <person name="Futagami T."/>
            <person name="Toyoda A."/>
            <person name="Takaki Y."/>
            <person name="Nishi S."/>
            <person name="Hori S."/>
            <person name="Arai W."/>
            <person name="Tsubouchi T."/>
            <person name="Morono Y."/>
            <person name="Uchiyama I."/>
            <person name="Ito T."/>
            <person name="Fujiyama A."/>
            <person name="Inagaki F."/>
            <person name="Takami H."/>
        </authorList>
    </citation>
    <scope>NUCLEOTIDE SEQUENCE</scope>
    <source>
        <strain evidence="1">Expedition CK06-06</strain>
    </source>
</reference>
<evidence type="ECO:0000313" key="1">
    <source>
        <dbReference type="EMBL" id="GAF68717.1"/>
    </source>
</evidence>
<protein>
    <submittedName>
        <fullName evidence="1">Uncharacterized protein</fullName>
    </submittedName>
</protein>
<dbReference type="EMBL" id="BARS01003813">
    <property type="protein sequence ID" value="GAF68717.1"/>
    <property type="molecule type" value="Genomic_DNA"/>
</dbReference>
<comment type="caution">
    <text evidence="1">The sequence shown here is derived from an EMBL/GenBank/DDBJ whole genome shotgun (WGS) entry which is preliminary data.</text>
</comment>
<proteinExistence type="predicted"/>